<keyword evidence="1" id="KW-0472">Membrane</keyword>
<dbReference type="Proteomes" id="UP000249082">
    <property type="component" value="Unassembled WGS sequence"/>
</dbReference>
<organism evidence="2 3">
    <name type="scientific">Novosphingobium pentaromativorans</name>
    <dbReference type="NCBI Taxonomy" id="205844"/>
    <lineage>
        <taxon>Bacteria</taxon>
        <taxon>Pseudomonadati</taxon>
        <taxon>Pseudomonadota</taxon>
        <taxon>Alphaproteobacteria</taxon>
        <taxon>Sphingomonadales</taxon>
        <taxon>Sphingomonadaceae</taxon>
        <taxon>Novosphingobium</taxon>
    </lineage>
</organism>
<protein>
    <recommendedName>
        <fullName evidence="4">Iron transporter</fullName>
    </recommendedName>
</protein>
<gene>
    <name evidence="2" type="ORF">DI555_16415</name>
</gene>
<sequence length="90" mass="9307">MTLRTCSRILAGTLGAYGLTALATVAVSRVLIRLGADPVEAVTGVTLASFALFAGVSMTIFHARSTARAWFWLLALALPCGLAVLALSAE</sequence>
<evidence type="ECO:0000256" key="1">
    <source>
        <dbReference type="SAM" id="Phobius"/>
    </source>
</evidence>
<name>A0A2W5NJ10_9SPHN</name>
<dbReference type="EMBL" id="QFPX01000015">
    <property type="protein sequence ID" value="PZQ53402.1"/>
    <property type="molecule type" value="Genomic_DNA"/>
</dbReference>
<feature type="transmembrane region" description="Helical" evidence="1">
    <location>
        <begin position="9"/>
        <end position="32"/>
    </location>
</feature>
<evidence type="ECO:0000313" key="3">
    <source>
        <dbReference type="Proteomes" id="UP000249082"/>
    </source>
</evidence>
<accession>A0A2W5NJ10</accession>
<proteinExistence type="predicted"/>
<dbReference type="AlphaFoldDB" id="A0A2W5NJ10"/>
<reference evidence="2 3" key="1">
    <citation type="submission" date="2017-08" db="EMBL/GenBank/DDBJ databases">
        <title>Infants hospitalized years apart are colonized by the same room-sourced microbial strains.</title>
        <authorList>
            <person name="Brooks B."/>
            <person name="Olm M.R."/>
            <person name="Firek B.A."/>
            <person name="Baker R."/>
            <person name="Thomas B.C."/>
            <person name="Morowitz M.J."/>
            <person name="Banfield J.F."/>
        </authorList>
    </citation>
    <scope>NUCLEOTIDE SEQUENCE [LARGE SCALE GENOMIC DNA]</scope>
    <source>
        <strain evidence="2">S2_005_002_R2_33</strain>
    </source>
</reference>
<feature type="transmembrane region" description="Helical" evidence="1">
    <location>
        <begin position="44"/>
        <end position="63"/>
    </location>
</feature>
<keyword evidence="1" id="KW-1133">Transmembrane helix</keyword>
<evidence type="ECO:0008006" key="4">
    <source>
        <dbReference type="Google" id="ProtNLM"/>
    </source>
</evidence>
<comment type="caution">
    <text evidence="2">The sequence shown here is derived from an EMBL/GenBank/DDBJ whole genome shotgun (WGS) entry which is preliminary data.</text>
</comment>
<evidence type="ECO:0000313" key="2">
    <source>
        <dbReference type="EMBL" id="PZQ53402.1"/>
    </source>
</evidence>
<feature type="transmembrane region" description="Helical" evidence="1">
    <location>
        <begin position="70"/>
        <end position="89"/>
    </location>
</feature>
<keyword evidence="1" id="KW-0812">Transmembrane</keyword>